<gene>
    <name evidence="1" type="ORF">GCM10023196_035350</name>
</gene>
<accession>A0ABP8U8T2</accession>
<evidence type="ECO:0000313" key="2">
    <source>
        <dbReference type="Proteomes" id="UP001501442"/>
    </source>
</evidence>
<dbReference type="RefSeq" id="WP_345431922.1">
    <property type="nucleotide sequence ID" value="NZ_BAABHK010000004.1"/>
</dbReference>
<proteinExistence type="predicted"/>
<keyword evidence="2" id="KW-1185">Reference proteome</keyword>
<sequence length="101" mass="11145">MTTMTLAKRLVYTGRQLEVLEQAARTEAKPSDLAALAEHLRELGDRGRQIQVVIDRLFEYTGPEHNDAQLYLAHAGNLFEAAQTYAGIAFAQLRDTSAAPS</sequence>
<organism evidence="1 2">
    <name type="scientific">Actinoallomurus vinaceus</name>
    <dbReference type="NCBI Taxonomy" id="1080074"/>
    <lineage>
        <taxon>Bacteria</taxon>
        <taxon>Bacillati</taxon>
        <taxon>Actinomycetota</taxon>
        <taxon>Actinomycetes</taxon>
        <taxon>Streptosporangiales</taxon>
        <taxon>Thermomonosporaceae</taxon>
        <taxon>Actinoallomurus</taxon>
    </lineage>
</organism>
<dbReference type="Proteomes" id="UP001501442">
    <property type="component" value="Unassembled WGS sequence"/>
</dbReference>
<evidence type="ECO:0000313" key="1">
    <source>
        <dbReference type="EMBL" id="GAA4626571.1"/>
    </source>
</evidence>
<comment type="caution">
    <text evidence="1">The sequence shown here is derived from an EMBL/GenBank/DDBJ whole genome shotgun (WGS) entry which is preliminary data.</text>
</comment>
<name>A0ABP8U8T2_9ACTN</name>
<reference evidence="2" key="1">
    <citation type="journal article" date="2019" name="Int. J. Syst. Evol. Microbiol.">
        <title>The Global Catalogue of Microorganisms (GCM) 10K type strain sequencing project: providing services to taxonomists for standard genome sequencing and annotation.</title>
        <authorList>
            <consortium name="The Broad Institute Genomics Platform"/>
            <consortium name="The Broad Institute Genome Sequencing Center for Infectious Disease"/>
            <person name="Wu L."/>
            <person name="Ma J."/>
        </authorList>
    </citation>
    <scope>NUCLEOTIDE SEQUENCE [LARGE SCALE GENOMIC DNA]</scope>
    <source>
        <strain evidence="2">JCM 17939</strain>
    </source>
</reference>
<protein>
    <submittedName>
        <fullName evidence="1">Uncharacterized protein</fullName>
    </submittedName>
</protein>
<dbReference type="EMBL" id="BAABHK010000004">
    <property type="protein sequence ID" value="GAA4626571.1"/>
    <property type="molecule type" value="Genomic_DNA"/>
</dbReference>